<evidence type="ECO:0000259" key="4">
    <source>
        <dbReference type="Pfam" id="PF05368"/>
    </source>
</evidence>
<evidence type="ECO:0000256" key="1">
    <source>
        <dbReference type="ARBA" id="ARBA00006328"/>
    </source>
</evidence>
<dbReference type="SUPFAM" id="SSF51735">
    <property type="entry name" value="NAD(P)-binding Rossmann-fold domains"/>
    <property type="match status" value="1"/>
</dbReference>
<keyword evidence="3" id="KW-0560">Oxidoreductase</keyword>
<proteinExistence type="inferred from homology"/>
<gene>
    <name evidence="5" type="ORF">PG991_008221</name>
</gene>
<keyword evidence="2" id="KW-0521">NADP</keyword>
<reference evidence="5 6" key="1">
    <citation type="submission" date="2023-01" db="EMBL/GenBank/DDBJ databases">
        <title>Analysis of 21 Apiospora genomes using comparative genomics revels a genus with tremendous synthesis potential of carbohydrate active enzymes and secondary metabolites.</title>
        <authorList>
            <person name="Sorensen T."/>
        </authorList>
    </citation>
    <scope>NUCLEOTIDE SEQUENCE [LARGE SCALE GENOMIC DNA]</scope>
    <source>
        <strain evidence="5 6">CBS 20057</strain>
    </source>
</reference>
<dbReference type="InterPro" id="IPR008030">
    <property type="entry name" value="NmrA-like"/>
</dbReference>
<keyword evidence="6" id="KW-1185">Reference proteome</keyword>
<sequence length="320" mass="35405">MPAEHTVFVCSATGYQGRALARQLRGLGWEVHATTRDLGSPAAVALKSIGVHLTEGDWDNSDALKASIAGCDKLFLCLLPNWDDPSCERRQCRNILEIAKEAGVQQVVSSTTLGVSQLDAGVRVAPGSFMERHMLNKKAVEEAVADVGFRHFAFLRPTFFMANFLEPKIQRYAEIRDRHSWTTSMTPETQLPIVDHVDIARFAVAAFRDPEAWHGRALGLASDQMGVQDMLDLLAAAVTAVNKDTDGQQQQEPCSIRALFMSDEEMEAQAGMSGFTSSHKALRTASDYVDLEELRALVPSLTSFKEFLEREKEAVKQTYQ</sequence>
<dbReference type="Proteomes" id="UP001396898">
    <property type="component" value="Unassembled WGS sequence"/>
</dbReference>
<evidence type="ECO:0000313" key="6">
    <source>
        <dbReference type="Proteomes" id="UP001396898"/>
    </source>
</evidence>
<dbReference type="PANTHER" id="PTHR42748:SF30">
    <property type="entry name" value="NMRA-LIKE DOMAIN-CONTAINING PROTEIN"/>
    <property type="match status" value="1"/>
</dbReference>
<comment type="caution">
    <text evidence="5">The sequence shown here is derived from an EMBL/GenBank/DDBJ whole genome shotgun (WGS) entry which is preliminary data.</text>
</comment>
<organism evidence="5 6">
    <name type="scientific">Apiospora marii</name>
    <dbReference type="NCBI Taxonomy" id="335849"/>
    <lineage>
        <taxon>Eukaryota</taxon>
        <taxon>Fungi</taxon>
        <taxon>Dikarya</taxon>
        <taxon>Ascomycota</taxon>
        <taxon>Pezizomycotina</taxon>
        <taxon>Sordariomycetes</taxon>
        <taxon>Xylariomycetidae</taxon>
        <taxon>Amphisphaeriales</taxon>
        <taxon>Apiosporaceae</taxon>
        <taxon>Apiospora</taxon>
    </lineage>
</organism>
<feature type="domain" description="NmrA-like" evidence="4">
    <location>
        <begin position="5"/>
        <end position="237"/>
    </location>
</feature>
<name>A0ABR1RQA5_9PEZI</name>
<evidence type="ECO:0000313" key="5">
    <source>
        <dbReference type="EMBL" id="KAK8017145.1"/>
    </source>
</evidence>
<accession>A0ABR1RQA5</accession>
<dbReference type="Pfam" id="PF05368">
    <property type="entry name" value="NmrA"/>
    <property type="match status" value="1"/>
</dbReference>
<dbReference type="InterPro" id="IPR051164">
    <property type="entry name" value="NmrA-like_oxidored"/>
</dbReference>
<comment type="similarity">
    <text evidence="1">Belongs to the NmrA-type oxidoreductase family.</text>
</comment>
<evidence type="ECO:0000256" key="2">
    <source>
        <dbReference type="ARBA" id="ARBA00022857"/>
    </source>
</evidence>
<evidence type="ECO:0000256" key="3">
    <source>
        <dbReference type="ARBA" id="ARBA00023002"/>
    </source>
</evidence>
<dbReference type="EMBL" id="JAQQWI010000011">
    <property type="protein sequence ID" value="KAK8017145.1"/>
    <property type="molecule type" value="Genomic_DNA"/>
</dbReference>
<dbReference type="Gene3D" id="3.40.50.720">
    <property type="entry name" value="NAD(P)-binding Rossmann-like Domain"/>
    <property type="match status" value="1"/>
</dbReference>
<dbReference type="InterPro" id="IPR036291">
    <property type="entry name" value="NAD(P)-bd_dom_sf"/>
</dbReference>
<protein>
    <recommendedName>
        <fullName evidence="4">NmrA-like domain-containing protein</fullName>
    </recommendedName>
</protein>
<dbReference type="PANTHER" id="PTHR42748">
    <property type="entry name" value="NITROGEN METABOLITE REPRESSION PROTEIN NMRA FAMILY MEMBER"/>
    <property type="match status" value="1"/>
</dbReference>